<evidence type="ECO:0000256" key="2">
    <source>
        <dbReference type="ARBA" id="ARBA00022741"/>
    </source>
</evidence>
<dbReference type="InterPro" id="IPR006016">
    <property type="entry name" value="UspA"/>
</dbReference>
<keyword evidence="6" id="KW-1185">Reference proteome</keyword>
<gene>
    <name evidence="5" type="ORF">SAMN05443637_111130</name>
</gene>
<dbReference type="Proteomes" id="UP000184363">
    <property type="component" value="Unassembled WGS sequence"/>
</dbReference>
<dbReference type="InterPro" id="IPR006015">
    <property type="entry name" value="Universal_stress_UspA"/>
</dbReference>
<dbReference type="OrthoDB" id="3569526at2"/>
<dbReference type="Pfam" id="PF00582">
    <property type="entry name" value="Usp"/>
    <property type="match status" value="2"/>
</dbReference>
<keyword evidence="3" id="KW-0067">ATP-binding</keyword>
<dbReference type="EMBL" id="FRAP01000011">
    <property type="protein sequence ID" value="SHK75106.1"/>
    <property type="molecule type" value="Genomic_DNA"/>
</dbReference>
<dbReference type="PANTHER" id="PTHR46268">
    <property type="entry name" value="STRESS RESPONSE PROTEIN NHAX"/>
    <property type="match status" value="1"/>
</dbReference>
<keyword evidence="2" id="KW-0547">Nucleotide-binding</keyword>
<reference evidence="5 6" key="1">
    <citation type="submission" date="2016-11" db="EMBL/GenBank/DDBJ databases">
        <authorList>
            <person name="Jaros S."/>
            <person name="Januszkiewicz K."/>
            <person name="Wedrychowicz H."/>
        </authorList>
    </citation>
    <scope>NUCLEOTIDE SEQUENCE [LARGE SCALE GENOMIC DNA]</scope>
    <source>
        <strain evidence="5 6">DSM 43832</strain>
    </source>
</reference>
<evidence type="ECO:0000313" key="5">
    <source>
        <dbReference type="EMBL" id="SHK75106.1"/>
    </source>
</evidence>
<dbReference type="STRING" id="1848.SAMN05443637_111130"/>
<feature type="domain" description="UspA" evidence="4">
    <location>
        <begin position="157"/>
        <end position="285"/>
    </location>
</feature>
<evidence type="ECO:0000256" key="1">
    <source>
        <dbReference type="ARBA" id="ARBA00008791"/>
    </source>
</evidence>
<dbReference type="GO" id="GO:0005524">
    <property type="term" value="F:ATP binding"/>
    <property type="evidence" value="ECO:0007669"/>
    <property type="project" value="UniProtKB-KW"/>
</dbReference>
<dbReference type="RefSeq" id="WP_073457840.1">
    <property type="nucleotide sequence ID" value="NZ_CALGVN010000059.1"/>
</dbReference>
<feature type="domain" description="UspA" evidence="4">
    <location>
        <begin position="8"/>
        <end position="145"/>
    </location>
</feature>
<accession>A0A1M6V1C8</accession>
<comment type="similarity">
    <text evidence="1">Belongs to the universal stress protein A family.</text>
</comment>
<dbReference type="AlphaFoldDB" id="A0A1M6V1C8"/>
<protein>
    <submittedName>
        <fullName evidence="5">Nucleotide-binding universal stress protein, UspA family</fullName>
    </submittedName>
</protein>
<dbReference type="PANTHER" id="PTHR46268:SF27">
    <property type="entry name" value="UNIVERSAL STRESS PROTEIN RV2623"/>
    <property type="match status" value="1"/>
</dbReference>
<dbReference type="InterPro" id="IPR014729">
    <property type="entry name" value="Rossmann-like_a/b/a_fold"/>
</dbReference>
<evidence type="ECO:0000313" key="6">
    <source>
        <dbReference type="Proteomes" id="UP000184363"/>
    </source>
</evidence>
<evidence type="ECO:0000256" key="3">
    <source>
        <dbReference type="ARBA" id="ARBA00022840"/>
    </source>
</evidence>
<dbReference type="Gene3D" id="3.40.50.620">
    <property type="entry name" value="HUPs"/>
    <property type="match status" value="2"/>
</dbReference>
<organism evidence="5 6">
    <name type="scientific">Pseudonocardia thermophila</name>
    <dbReference type="NCBI Taxonomy" id="1848"/>
    <lineage>
        <taxon>Bacteria</taxon>
        <taxon>Bacillati</taxon>
        <taxon>Actinomycetota</taxon>
        <taxon>Actinomycetes</taxon>
        <taxon>Pseudonocardiales</taxon>
        <taxon>Pseudonocardiaceae</taxon>
        <taxon>Pseudonocardia</taxon>
    </lineage>
</organism>
<evidence type="ECO:0000259" key="4">
    <source>
        <dbReference type="Pfam" id="PF00582"/>
    </source>
</evidence>
<dbReference type="PRINTS" id="PR01438">
    <property type="entry name" value="UNVRSLSTRESS"/>
</dbReference>
<name>A0A1M6V1C8_PSETH</name>
<proteinExistence type="inferred from homology"/>
<sequence>MTGRPRGPVVTGVDGSDIALRAVRWAAREAGARKVPLRLVLAFTHVADRVAGHPGPGPRLRDQLLDQARKSLRAAAIAARREVPDVVVEEHLRIGFPTSVLVDESRSAALVVVGEQGLGRVAAALTGSVAVSVAVHAECPVVVVRGEGTGSTEGLPVVVGVDGTPISEAALAFAFDAADRRRAPLIAVHTCPDAPIDPADPDDGFEAEKALLAERLAGWSEKYPGVPVRRVVTDVQPVRQLLELSRSAQLVVVGSRGHGDFVGWVLGSVSNAVVHRAACPVAVVRPEVTTEGVLR</sequence>
<dbReference type="SUPFAM" id="SSF52402">
    <property type="entry name" value="Adenine nucleotide alpha hydrolases-like"/>
    <property type="match status" value="2"/>
</dbReference>